<keyword evidence="6" id="KW-1185">Reference proteome</keyword>
<keyword evidence="2" id="KW-0677">Repeat</keyword>
<dbReference type="OrthoDB" id="679597at2759"/>
<dbReference type="InterPro" id="IPR036426">
    <property type="entry name" value="Bulb-type_lectin_dom_sf"/>
</dbReference>
<dbReference type="GO" id="GO:0005537">
    <property type="term" value="F:D-mannose binding"/>
    <property type="evidence" value="ECO:0007669"/>
    <property type="project" value="UniProtKB-KW"/>
</dbReference>
<keyword evidence="1" id="KW-0348">Hemagglutinin</keyword>
<protein>
    <recommendedName>
        <fullName evidence="4">Bulb-type lectin domain-containing protein</fullName>
    </recommendedName>
</protein>
<dbReference type="AlphaFoldDB" id="A0A843VKV7"/>
<sequence>MQLVANRDRGINNSTSVLSFHSNDSLILSDARGEVYWSTGAVAGVTSPISRVLDSANFVVTSSGGGAPTWQSFDYPTDSLLPAMKLGWDLWVGRNRNITSWRSANDPVPGQYSMVVDVRGDPQMFHNSTDEVYYQFDILNNTVLSSLGLVEHVVWIEGTKSCNQFWFAPKD</sequence>
<keyword evidence="3" id="KW-0430">Lectin</keyword>
<dbReference type="PANTHER" id="PTHR32444:SF247">
    <property type="entry name" value="OS01G0958200 PROTEIN"/>
    <property type="match status" value="1"/>
</dbReference>
<dbReference type="InterPro" id="IPR001480">
    <property type="entry name" value="Bulb-type_lectin_dom"/>
</dbReference>
<feature type="domain" description="Bulb-type lectin" evidence="4">
    <location>
        <begin position="1"/>
        <end position="73"/>
    </location>
</feature>
<evidence type="ECO:0000256" key="3">
    <source>
        <dbReference type="ARBA" id="ARBA00023035"/>
    </source>
</evidence>
<dbReference type="Proteomes" id="UP000652761">
    <property type="component" value="Unassembled WGS sequence"/>
</dbReference>
<evidence type="ECO:0000256" key="1">
    <source>
        <dbReference type="ARBA" id="ARBA00022546"/>
    </source>
</evidence>
<dbReference type="EMBL" id="NMUH01002364">
    <property type="protein sequence ID" value="MQL99522.1"/>
    <property type="molecule type" value="Genomic_DNA"/>
</dbReference>
<evidence type="ECO:0000259" key="4">
    <source>
        <dbReference type="PROSITE" id="PS50927"/>
    </source>
</evidence>
<dbReference type="Pfam" id="PF01453">
    <property type="entry name" value="B_lectin"/>
    <property type="match status" value="1"/>
</dbReference>
<dbReference type="GO" id="GO:0051707">
    <property type="term" value="P:response to other organism"/>
    <property type="evidence" value="ECO:0007669"/>
    <property type="project" value="UniProtKB-ARBA"/>
</dbReference>
<proteinExistence type="predicted"/>
<keyword evidence="3" id="KW-0465">Mannose-binding</keyword>
<accession>A0A843VKV7</accession>
<evidence type="ECO:0000313" key="5">
    <source>
        <dbReference type="EMBL" id="MQL99522.1"/>
    </source>
</evidence>
<reference evidence="5" key="1">
    <citation type="submission" date="2017-07" db="EMBL/GenBank/DDBJ databases">
        <title>Taro Niue Genome Assembly and Annotation.</title>
        <authorList>
            <person name="Atibalentja N."/>
            <person name="Keating K."/>
            <person name="Fields C.J."/>
        </authorList>
    </citation>
    <scope>NUCLEOTIDE SEQUENCE</scope>
    <source>
        <strain evidence="5">Niue_2</strain>
        <tissue evidence="5">Leaf</tissue>
    </source>
</reference>
<comment type="caution">
    <text evidence="5">The sequence shown here is derived from an EMBL/GenBank/DDBJ whole genome shotgun (WGS) entry which is preliminary data.</text>
</comment>
<evidence type="ECO:0000256" key="2">
    <source>
        <dbReference type="ARBA" id="ARBA00022737"/>
    </source>
</evidence>
<dbReference type="PROSITE" id="PS50927">
    <property type="entry name" value="BULB_LECTIN"/>
    <property type="match status" value="1"/>
</dbReference>
<gene>
    <name evidence="5" type="ORF">Taro_032244</name>
</gene>
<dbReference type="PANTHER" id="PTHR32444">
    <property type="entry name" value="BULB-TYPE LECTIN DOMAIN-CONTAINING PROTEIN"/>
    <property type="match status" value="1"/>
</dbReference>
<name>A0A843VKV7_COLES</name>
<dbReference type="SUPFAM" id="SSF51110">
    <property type="entry name" value="alpha-D-mannose-specific plant lectins"/>
    <property type="match status" value="1"/>
</dbReference>
<dbReference type="Gene3D" id="2.90.10.10">
    <property type="entry name" value="Bulb-type lectin domain"/>
    <property type="match status" value="1"/>
</dbReference>
<organism evidence="5 6">
    <name type="scientific">Colocasia esculenta</name>
    <name type="common">Wild taro</name>
    <name type="synonym">Arum esculentum</name>
    <dbReference type="NCBI Taxonomy" id="4460"/>
    <lineage>
        <taxon>Eukaryota</taxon>
        <taxon>Viridiplantae</taxon>
        <taxon>Streptophyta</taxon>
        <taxon>Embryophyta</taxon>
        <taxon>Tracheophyta</taxon>
        <taxon>Spermatophyta</taxon>
        <taxon>Magnoliopsida</taxon>
        <taxon>Liliopsida</taxon>
        <taxon>Araceae</taxon>
        <taxon>Aroideae</taxon>
        <taxon>Colocasieae</taxon>
        <taxon>Colocasia</taxon>
    </lineage>
</organism>
<evidence type="ECO:0000313" key="6">
    <source>
        <dbReference type="Proteomes" id="UP000652761"/>
    </source>
</evidence>